<dbReference type="SUPFAM" id="SSF51445">
    <property type="entry name" value="(Trans)glycosidases"/>
    <property type="match status" value="1"/>
</dbReference>
<reference evidence="1" key="1">
    <citation type="submission" date="2013-08" db="EMBL/GenBank/DDBJ databases">
        <authorList>
            <person name="Mendez C."/>
            <person name="Richter M."/>
            <person name="Ferrer M."/>
            <person name="Sanchez J."/>
        </authorList>
    </citation>
    <scope>NUCLEOTIDE SEQUENCE</scope>
</reference>
<comment type="caution">
    <text evidence="1">The sequence shown here is derived from an EMBL/GenBank/DDBJ whole genome shotgun (WGS) entry which is preliminary data.</text>
</comment>
<reference evidence="1" key="2">
    <citation type="journal article" date="2014" name="ISME J.">
        <title>Microbial stratification in low pH oxic and suboxic macroscopic growths along an acid mine drainage.</title>
        <authorList>
            <person name="Mendez-Garcia C."/>
            <person name="Mesa V."/>
            <person name="Sprenger R.R."/>
            <person name="Richter M."/>
            <person name="Diez M.S."/>
            <person name="Solano J."/>
            <person name="Bargiela R."/>
            <person name="Golyshina O.V."/>
            <person name="Manteca A."/>
            <person name="Ramos J.L."/>
            <person name="Gallego J.R."/>
            <person name="Llorente I."/>
            <person name="Martins Dos Santos V.A."/>
            <person name="Jensen O.N."/>
            <person name="Pelaez A.I."/>
            <person name="Sanchez J."/>
            <person name="Ferrer M."/>
        </authorList>
    </citation>
    <scope>NUCLEOTIDE SEQUENCE</scope>
</reference>
<protein>
    <submittedName>
        <fullName evidence="1">Uncharacterized protein</fullName>
    </submittedName>
</protein>
<gene>
    <name evidence="1" type="ORF">B1B_01692</name>
</gene>
<sequence length="394" mass="44577">MDSGNMNAFHRCGADQLLLPDFPKNIFPGLLLILGIIGGCSSVPVPPTRVPIQRHLLEQARYVEVTYTAMHPDHISYFKHLPSSTPTIPDSHACKPRAASQPAVRGAWIWNVQWLLDHHAAVSALVKRARNLRLNRLYLFVSGKLPAYASILREIKSRGIQVYATVGDPSDVDHWRRVDHAITAVLAFNRVHENGFSGLQFDIEPYALKGFPEHRKAVYARYARLLRKIRIRIGRSLPWSVVIPFWFDQVRQGRGSLLTFVLRQADGITIMAYRSRYREILALARTGLCAGQLMDKPVDLGVEMAPMPDQSHYFLTRRQFSRDIRNHHGHLYFVGQGPPSGRIALHYEVRGSDLSFYPHMGSLARLINRRPGYGSFGGWIIDGLEEGARAVKNH</sequence>
<evidence type="ECO:0000313" key="1">
    <source>
        <dbReference type="EMBL" id="EQD76427.1"/>
    </source>
</evidence>
<organism evidence="1">
    <name type="scientific">mine drainage metagenome</name>
    <dbReference type="NCBI Taxonomy" id="410659"/>
    <lineage>
        <taxon>unclassified sequences</taxon>
        <taxon>metagenomes</taxon>
        <taxon>ecological metagenomes</taxon>
    </lineage>
</organism>
<dbReference type="AlphaFoldDB" id="T1C348"/>
<proteinExistence type="predicted"/>
<dbReference type="InterPro" id="IPR017853">
    <property type="entry name" value="GH"/>
</dbReference>
<dbReference type="EMBL" id="AUZY01001059">
    <property type="protein sequence ID" value="EQD76427.1"/>
    <property type="molecule type" value="Genomic_DNA"/>
</dbReference>
<accession>T1C348</accession>
<name>T1C348_9ZZZZ</name>